<name>A6JTP5_RAT</name>
<feature type="region of interest" description="Disordered" evidence="1">
    <location>
        <begin position="30"/>
        <end position="49"/>
    </location>
</feature>
<dbReference type="EMBL" id="CH474001">
    <property type="protein sequence ID" value="EDL93402.1"/>
    <property type="molecule type" value="Genomic_DNA"/>
</dbReference>
<evidence type="ECO:0000256" key="1">
    <source>
        <dbReference type="SAM" id="MobiDB-lite"/>
    </source>
</evidence>
<accession>A6JTP5</accession>
<evidence type="ECO:0000313" key="2">
    <source>
        <dbReference type="EMBL" id="EDL93402.1"/>
    </source>
</evidence>
<proteinExistence type="predicted"/>
<evidence type="ECO:0000313" key="3">
    <source>
        <dbReference type="Proteomes" id="UP000234681"/>
    </source>
</evidence>
<sequence length="49" mass="5277">MPACLRCARELTDSIVSSSPFNTVWAEAGRGSAQRPRTPVAQAAYLSRP</sequence>
<protein>
    <submittedName>
        <fullName evidence="2">RCG45836</fullName>
    </submittedName>
</protein>
<dbReference type="AlphaFoldDB" id="A6JTP5"/>
<gene>
    <name evidence="2" type="ORF">rCG_45836</name>
</gene>
<dbReference type="Proteomes" id="UP000234681">
    <property type="component" value="Chromosome 3"/>
</dbReference>
<organism evidence="2 3">
    <name type="scientific">Rattus norvegicus</name>
    <name type="common">Rat</name>
    <dbReference type="NCBI Taxonomy" id="10116"/>
    <lineage>
        <taxon>Eukaryota</taxon>
        <taxon>Metazoa</taxon>
        <taxon>Chordata</taxon>
        <taxon>Craniata</taxon>
        <taxon>Vertebrata</taxon>
        <taxon>Euteleostomi</taxon>
        <taxon>Mammalia</taxon>
        <taxon>Eutheria</taxon>
        <taxon>Euarchontoglires</taxon>
        <taxon>Glires</taxon>
        <taxon>Rodentia</taxon>
        <taxon>Myomorpha</taxon>
        <taxon>Muroidea</taxon>
        <taxon>Muridae</taxon>
        <taxon>Murinae</taxon>
        <taxon>Rattus</taxon>
    </lineage>
</organism>
<reference evidence="2 3" key="1">
    <citation type="submission" date="2005-09" db="EMBL/GenBank/DDBJ databases">
        <authorList>
            <person name="Mural R.J."/>
            <person name="Li P.W."/>
            <person name="Adams M.D."/>
            <person name="Amanatides P.G."/>
            <person name="Baden-Tillson H."/>
            <person name="Barnstead M."/>
            <person name="Chin S.H."/>
            <person name="Dew I."/>
            <person name="Evans C.A."/>
            <person name="Ferriera S."/>
            <person name="Flanigan M."/>
            <person name="Fosler C."/>
            <person name="Glodek A."/>
            <person name="Gu Z."/>
            <person name="Holt R.A."/>
            <person name="Jennings D."/>
            <person name="Kraft C.L."/>
            <person name="Lu F."/>
            <person name="Nguyen T."/>
            <person name="Nusskern D.R."/>
            <person name="Pfannkoch C.M."/>
            <person name="Sitter C."/>
            <person name="Sutton G.G."/>
            <person name="Venter J.C."/>
            <person name="Wang Z."/>
            <person name="Woodage T."/>
            <person name="Zheng X.H."/>
            <person name="Zhong F."/>
        </authorList>
    </citation>
    <scope>NUCLEOTIDE SEQUENCE [LARGE SCALE GENOMIC DNA]</scope>
    <source>
        <strain>BN</strain>
        <strain evidence="3">Sprague-Dawley</strain>
    </source>
</reference>